<evidence type="ECO:0000313" key="10">
    <source>
        <dbReference type="EMBL" id="SNQ51424.1"/>
    </source>
</evidence>
<evidence type="ECO:0000256" key="6">
    <source>
        <dbReference type="ARBA" id="ARBA00022884"/>
    </source>
</evidence>
<comment type="subunit">
    <text evidence="7">Consists of a catalytic RNA component (M1 or rnpB) and a protein subunit.</text>
</comment>
<evidence type="ECO:0000256" key="9">
    <source>
        <dbReference type="SAM" id="MobiDB-lite"/>
    </source>
</evidence>
<dbReference type="InterPro" id="IPR020539">
    <property type="entry name" value="RNase_P_CS"/>
</dbReference>
<dbReference type="EC" id="3.1.26.5" evidence="7 8"/>
<feature type="region of interest" description="Disordered" evidence="9">
    <location>
        <begin position="1"/>
        <end position="26"/>
    </location>
</feature>
<dbReference type="NCBIfam" id="TIGR00188">
    <property type="entry name" value="rnpA"/>
    <property type="match status" value="1"/>
</dbReference>
<keyword evidence="11" id="KW-1185">Reference proteome</keyword>
<feature type="region of interest" description="Disordered" evidence="9">
    <location>
        <begin position="137"/>
        <end position="161"/>
    </location>
</feature>
<dbReference type="GO" id="GO:0030677">
    <property type="term" value="C:ribonuclease P complex"/>
    <property type="evidence" value="ECO:0007669"/>
    <property type="project" value="TreeGrafter"/>
</dbReference>
<keyword evidence="2 7" id="KW-0819">tRNA processing</keyword>
<evidence type="ECO:0000256" key="7">
    <source>
        <dbReference type="HAMAP-Rule" id="MF_00227"/>
    </source>
</evidence>
<dbReference type="InterPro" id="IPR014721">
    <property type="entry name" value="Ribsml_uS5_D2-typ_fold_subgr"/>
</dbReference>
<evidence type="ECO:0000256" key="2">
    <source>
        <dbReference type="ARBA" id="ARBA00022694"/>
    </source>
</evidence>
<evidence type="ECO:0000256" key="4">
    <source>
        <dbReference type="ARBA" id="ARBA00022759"/>
    </source>
</evidence>
<sequence>MRSSPPVDARAAANSPPDGGFLLYPAEMLPEGSRVRTRDDHARVGTAGRRTRSGPLVVHSLWTTSGDPPRAGFVVGRRVGKAVVRNRVRRRLREQVRQRLDRLPAGTMVVVRALPDAATASSDRLGHALDEAFERAGRIPLPPGRGGHGGRSAGPAVGSPR</sequence>
<gene>
    <name evidence="7 10" type="primary">rnpA</name>
    <name evidence="10" type="ORF">FRACA_70040</name>
</gene>
<accession>A0A2I2L0I6</accession>
<organism evidence="10 11">
    <name type="scientific">Frankia canadensis</name>
    <dbReference type="NCBI Taxonomy" id="1836972"/>
    <lineage>
        <taxon>Bacteria</taxon>
        <taxon>Bacillati</taxon>
        <taxon>Actinomycetota</taxon>
        <taxon>Actinomycetes</taxon>
        <taxon>Frankiales</taxon>
        <taxon>Frankiaceae</taxon>
        <taxon>Frankia</taxon>
    </lineage>
</organism>
<feature type="region of interest" description="Disordered" evidence="9">
    <location>
        <begin position="32"/>
        <end position="51"/>
    </location>
</feature>
<evidence type="ECO:0000256" key="1">
    <source>
        <dbReference type="ARBA" id="ARBA00002663"/>
    </source>
</evidence>
<comment type="similarity">
    <text evidence="7">Belongs to the RnpA family.</text>
</comment>
<dbReference type="HAMAP" id="MF_00227">
    <property type="entry name" value="RNase_P"/>
    <property type="match status" value="1"/>
</dbReference>
<proteinExistence type="inferred from homology"/>
<keyword evidence="3 7" id="KW-0540">Nuclease</keyword>
<dbReference type="InterPro" id="IPR020568">
    <property type="entry name" value="Ribosomal_Su5_D2-typ_SF"/>
</dbReference>
<dbReference type="Gene3D" id="3.30.230.10">
    <property type="match status" value="1"/>
</dbReference>
<keyword evidence="6 7" id="KW-0694">RNA-binding</keyword>
<dbReference type="PANTHER" id="PTHR33992:SF1">
    <property type="entry name" value="RIBONUCLEASE P PROTEIN COMPONENT"/>
    <property type="match status" value="1"/>
</dbReference>
<comment type="function">
    <text evidence="1 7">RNaseP catalyzes the removal of the 5'-leader sequence from pre-tRNA to produce the mature 5'-terminus. It can also cleave other RNA substrates such as 4.5S RNA. The protein component plays an auxiliary but essential role in vivo by binding to the 5'-leader sequence and broadening the substrate specificity of the ribozyme.</text>
</comment>
<evidence type="ECO:0000256" key="3">
    <source>
        <dbReference type="ARBA" id="ARBA00022722"/>
    </source>
</evidence>
<name>A0A2I2L0I6_9ACTN</name>
<feature type="compositionally biased region" description="Basic and acidic residues" evidence="9">
    <location>
        <begin position="33"/>
        <end position="43"/>
    </location>
</feature>
<dbReference type="GO" id="GO:0000049">
    <property type="term" value="F:tRNA binding"/>
    <property type="evidence" value="ECO:0007669"/>
    <property type="project" value="UniProtKB-UniRule"/>
</dbReference>
<keyword evidence="4 7" id="KW-0255">Endonuclease</keyword>
<reference evidence="10 11" key="1">
    <citation type="submission" date="2017-06" db="EMBL/GenBank/DDBJ databases">
        <authorList>
            <person name="Kim H.J."/>
            <person name="Triplett B.A."/>
        </authorList>
    </citation>
    <scope>NUCLEOTIDE SEQUENCE [LARGE SCALE GENOMIC DNA]</scope>
    <source>
        <strain evidence="10">FRACA_ARgP5</strain>
    </source>
</reference>
<dbReference type="EMBL" id="FZMO01000536">
    <property type="protein sequence ID" value="SNQ51424.1"/>
    <property type="molecule type" value="Genomic_DNA"/>
</dbReference>
<dbReference type="AlphaFoldDB" id="A0A2I2L0I6"/>
<dbReference type="Pfam" id="PF00825">
    <property type="entry name" value="Ribonuclease_P"/>
    <property type="match status" value="1"/>
</dbReference>
<dbReference type="GO" id="GO:0042781">
    <property type="term" value="F:3'-tRNA processing endoribonuclease activity"/>
    <property type="evidence" value="ECO:0007669"/>
    <property type="project" value="TreeGrafter"/>
</dbReference>
<dbReference type="PROSITE" id="PS00648">
    <property type="entry name" value="RIBONUCLEASE_P"/>
    <property type="match status" value="1"/>
</dbReference>
<comment type="catalytic activity">
    <reaction evidence="7">
        <text>Endonucleolytic cleavage of RNA, removing 5'-extranucleotides from tRNA precursor.</text>
        <dbReference type="EC" id="3.1.26.5"/>
    </reaction>
</comment>
<dbReference type="PANTHER" id="PTHR33992">
    <property type="entry name" value="RIBONUCLEASE P PROTEIN COMPONENT"/>
    <property type="match status" value="1"/>
</dbReference>
<evidence type="ECO:0000313" key="11">
    <source>
        <dbReference type="Proteomes" id="UP000234331"/>
    </source>
</evidence>
<dbReference type="GO" id="GO:0004526">
    <property type="term" value="F:ribonuclease P activity"/>
    <property type="evidence" value="ECO:0007669"/>
    <property type="project" value="UniProtKB-UniRule"/>
</dbReference>
<dbReference type="InterPro" id="IPR000100">
    <property type="entry name" value="RNase_P"/>
</dbReference>
<evidence type="ECO:0000256" key="8">
    <source>
        <dbReference type="NCBIfam" id="TIGR00188"/>
    </source>
</evidence>
<protein>
    <recommendedName>
        <fullName evidence="7 8">Ribonuclease P protein component</fullName>
        <shortName evidence="7">RNase P protein</shortName>
        <shortName evidence="7">RNaseP protein</shortName>
        <ecNumber evidence="7 8">3.1.26.5</ecNumber>
    </recommendedName>
    <alternativeName>
        <fullName evidence="7">Protein C5</fullName>
    </alternativeName>
</protein>
<evidence type="ECO:0000256" key="5">
    <source>
        <dbReference type="ARBA" id="ARBA00022801"/>
    </source>
</evidence>
<keyword evidence="5 7" id="KW-0378">Hydrolase</keyword>
<dbReference type="GO" id="GO:0001682">
    <property type="term" value="P:tRNA 5'-leader removal"/>
    <property type="evidence" value="ECO:0007669"/>
    <property type="project" value="UniProtKB-UniRule"/>
</dbReference>
<dbReference type="SUPFAM" id="SSF54211">
    <property type="entry name" value="Ribosomal protein S5 domain 2-like"/>
    <property type="match status" value="1"/>
</dbReference>
<dbReference type="Proteomes" id="UP000234331">
    <property type="component" value="Unassembled WGS sequence"/>
</dbReference>